<evidence type="ECO:0000313" key="8">
    <source>
        <dbReference type="EMBL" id="MBE6510093.1"/>
    </source>
</evidence>
<dbReference type="InterPro" id="IPR013783">
    <property type="entry name" value="Ig-like_fold"/>
</dbReference>
<gene>
    <name evidence="8" type="ORF">E7Z74_02305</name>
</gene>
<dbReference type="EMBL" id="SUTF01000003">
    <property type="protein sequence ID" value="MBE6510093.1"/>
    <property type="molecule type" value="Genomic_DNA"/>
</dbReference>
<keyword evidence="4" id="KW-0964">Secreted</keyword>
<dbReference type="AlphaFoldDB" id="A0A8T3VFR7"/>
<dbReference type="InterPro" id="IPR008964">
    <property type="entry name" value="Invasin/intimin_cell_adhesion"/>
</dbReference>
<organism evidence="8 9">
    <name type="scientific">Methanobrevibacter millerae</name>
    <dbReference type="NCBI Taxonomy" id="230361"/>
    <lineage>
        <taxon>Archaea</taxon>
        <taxon>Methanobacteriati</taxon>
        <taxon>Methanobacteriota</taxon>
        <taxon>Methanomada group</taxon>
        <taxon>Methanobacteria</taxon>
        <taxon>Methanobacteriales</taxon>
        <taxon>Methanobacteriaceae</taxon>
        <taxon>Methanobrevibacter</taxon>
    </lineage>
</organism>
<sequence length="822" mass="90481">MRRKFLIVICLILFVVSISAVSAADDLNQTADDDTLSVSQESELGVDDGTFATLQNKIKQAPAGSTINLENDYRYNSDVDSLYGIGIDKALTINGNGHTLDGLKTSRIFEINTEAFVTFNNIRFVNGQSHSHGGAICQGSILTYGNLIIDNCYFIDNHANQFGGAIDAYYARMSNSYFINNHAEDGAGAVVCSNGADIIDCEFRDNYVVDMFAGAIYMPYDDDSPATVSIKQSKFINNRAGDDGGAVYTDCPLTISDCYFQDNFAGLDGGALYVDNNFNILSSVFFNNHAERDGGAISTLEDCCSEIHNSNFVNNTAHEGSAIYYDENDEENSKIYNGNFINNFAEYGGWYHGKYNGAIYGECEIYGSNFINNYVKIYDPSNIGFNLFLVFQNGTASPNSKIELCQFQDEDENVAIFDSGMNVNAKLTNRDTGKVHYITLYYDSKSFGYYYECKLEEGIYDVTGSADVEYLEVKDSVLIVDGDTNFTLSVQNLAKYVGGPEKLTATVVNGKGRLIPGIDVNFTINGKDYTRTTDSNGVASININLGAGNYTIKCSCAESSCEALVQVISTLYGDDLTKYHKNASQYYITCLDTKGDKIASGNIEFNINGVFYTRSITDGVARMNINLNPGEYIITARNLVNGELHSNKIKVLTTIVENYDLTKYYKNDSQYRVRLLDGQGNPVGAGVSVEFNINGVFYTRTSDAQGYVKMNINLNPGTYIITANYNGLMASNKITVLPILKGEDLVMSYRDGSKFEVTLLDGQGKLYANQTIIFNINGVFYNRTTDANGIARLNINLMAGEYIITSMYENGATISNKITIRS</sequence>
<dbReference type="PANTHER" id="PTHR11319:SF35">
    <property type="entry name" value="OUTER MEMBRANE PROTEIN PMPC-RELATED"/>
    <property type="match status" value="1"/>
</dbReference>
<dbReference type="PANTHER" id="PTHR11319">
    <property type="entry name" value="G PROTEIN-COUPLED RECEPTOR-RELATED"/>
    <property type="match status" value="1"/>
</dbReference>
<dbReference type="Gene3D" id="2.60.40.10">
    <property type="entry name" value="Immunoglobulins"/>
    <property type="match status" value="2"/>
</dbReference>
<dbReference type="Proteomes" id="UP000713479">
    <property type="component" value="Unassembled WGS sequence"/>
</dbReference>
<comment type="subcellular location">
    <subcellularLocation>
        <location evidence="1">Cell envelope</location>
    </subcellularLocation>
    <subcellularLocation>
        <location evidence="2">Cell outer membrane</location>
    </subcellularLocation>
    <subcellularLocation>
        <location evidence="3">Secreted</location>
    </subcellularLocation>
</comment>
<dbReference type="GO" id="GO:0005576">
    <property type="term" value="C:extracellular region"/>
    <property type="evidence" value="ECO:0007669"/>
    <property type="project" value="UniProtKB-SubCell"/>
</dbReference>
<evidence type="ECO:0000256" key="6">
    <source>
        <dbReference type="ARBA" id="ARBA00023136"/>
    </source>
</evidence>
<evidence type="ECO:0000256" key="7">
    <source>
        <dbReference type="ARBA" id="ARBA00023237"/>
    </source>
</evidence>
<proteinExistence type="predicted"/>
<reference evidence="8" key="1">
    <citation type="submission" date="2019-04" db="EMBL/GenBank/DDBJ databases">
        <title>Evolution of Biomass-Degrading Anaerobic Consortia Revealed by Metagenomics.</title>
        <authorList>
            <person name="Peng X."/>
        </authorList>
    </citation>
    <scope>NUCLEOTIDE SEQUENCE</scope>
    <source>
        <strain evidence="8">SIG13</strain>
    </source>
</reference>
<keyword evidence="7" id="KW-0998">Cell outer membrane</keyword>
<evidence type="ECO:0000256" key="1">
    <source>
        <dbReference type="ARBA" id="ARBA00004196"/>
    </source>
</evidence>
<evidence type="ECO:0000256" key="4">
    <source>
        <dbReference type="ARBA" id="ARBA00022525"/>
    </source>
</evidence>
<dbReference type="SUPFAM" id="SSF49373">
    <property type="entry name" value="Invasin/intimin cell-adhesion fragments"/>
    <property type="match status" value="1"/>
</dbReference>
<name>A0A8T3VFR7_9EURY</name>
<dbReference type="SUPFAM" id="SSF51126">
    <property type="entry name" value="Pectin lyase-like"/>
    <property type="match status" value="1"/>
</dbReference>
<evidence type="ECO:0008006" key="10">
    <source>
        <dbReference type="Google" id="ProtNLM"/>
    </source>
</evidence>
<evidence type="ECO:0000256" key="2">
    <source>
        <dbReference type="ARBA" id="ARBA00004442"/>
    </source>
</evidence>
<comment type="caution">
    <text evidence="8">The sequence shown here is derived from an EMBL/GenBank/DDBJ whole genome shotgun (WGS) entry which is preliminary data.</text>
</comment>
<evidence type="ECO:0000256" key="5">
    <source>
        <dbReference type="ARBA" id="ARBA00022729"/>
    </source>
</evidence>
<keyword evidence="5" id="KW-0732">Signal</keyword>
<dbReference type="Pfam" id="PF02415">
    <property type="entry name" value="Chlam_PMP"/>
    <property type="match status" value="2"/>
</dbReference>
<evidence type="ECO:0000313" key="9">
    <source>
        <dbReference type="Proteomes" id="UP000713479"/>
    </source>
</evidence>
<dbReference type="InterPro" id="IPR003368">
    <property type="entry name" value="POMP_repeat"/>
</dbReference>
<protein>
    <recommendedName>
        <fullName evidence="10">Adhesin-like protein</fullName>
    </recommendedName>
</protein>
<evidence type="ECO:0000256" key="3">
    <source>
        <dbReference type="ARBA" id="ARBA00004613"/>
    </source>
</evidence>
<accession>A0A8T3VFR7</accession>
<dbReference type="InterPro" id="IPR011050">
    <property type="entry name" value="Pectin_lyase_fold/virulence"/>
</dbReference>
<keyword evidence="6" id="KW-0472">Membrane</keyword>